<dbReference type="InterPro" id="IPR001623">
    <property type="entry name" value="DnaJ_domain"/>
</dbReference>
<dbReference type="InterPro" id="IPR011990">
    <property type="entry name" value="TPR-like_helical_dom_sf"/>
</dbReference>
<dbReference type="PROSITE" id="PS50076">
    <property type="entry name" value="DNAJ_2"/>
    <property type="match status" value="1"/>
</dbReference>
<sequence>MNPYGASGFQNSSNISTNFEFSAPGTSKLGGENHVFNSSSGLSKPRMAKSRKSLNSKSKGSSETWKNDPGYNPFRPVSVDVVGVSSDESSGVSVDVNGVSANRNSRHLKLKVTNKVEKVGNELIDEIRKLRIANQSSISGESDKNGVDVGLSSKLSQDLKRMNLGSSSVGSNVSGGVNSSVSGLGAELPSNLSRLNLRDGGEVGGSSFEFGRSRANVDSVVDSILPENIKKLNLEDHEKRNATKKDTNVDTRNRAFVPGSIGVMDTMVFGEMEKLNIRGTSEGSTVNAPMNESTSVRKSTCGGVDKEDVRKSDFSENVSSGGKQDEHSSTSEAPEYNKSSGVSGIPAASKPSFPFGGFHYQVPYSDKTEKMEGFSFTVKQESTRMPNIEFKTPEPKGSLFSGSNTNMGFRSKKGTAKVSTSRGRKAKVKEPNPVLLSMTNIISPMETSMQHEPSDSYSPMDVSPCREIQDDAQSGGELSMTSTDAVDEQLVSATERMDINDGNDLKHGEENMHGSHFGVNSDVDRTTSVADCVSSVVDVSFKSAAEDLDDDGQSEVQSKNEVEDNNRSQYFSASSSISSGGSSFEFAASSSSHGQASATTRHQRKKNRMKPTPDISIPPRIDSLSDATSSLRFSPISEIPVLSSHVGQNDSVFTAPFKSGISRNIASPTKTAGFHSLEETKKGIASPTPAARAAQEACEKWRLRGNQAYANGDLKKAEDFYTQGLSCIPRHETSRDCLRSLVLCYSNRAAARMSTGRMSEALQDCLVAAEIDPNFFRVQLRAANCYLALGKIGNASRYFKQLLQSTDVCVERKIILEASDGLQKAQKVSECMDRSTLFLQQRTLPDAENALEIIAEALVISPYSEQLLESKAGALFMLRRYEEVIQLCEETLEAAEKNYSIPSDNELSSNVDAELLEKYSFCTWRFGFIFKSNFYLGKLEEALELLEKQEKWSSMVAKLTRNKILRCGNETLESLLPQHSTVRELIRHKSAGNGAFQTGRHAEAVEHYSAALSFNVESRPFAAVCFGNRAAAYQALGQITEAVADCSLAIALDGNYLKAISRRATLFEMIRDYDQAAKDLEKLVSLLTKQAEEKANPSMNLLADLKQARQRLYQMEDQAKRGIPLNFYLILGVEPSVAATDLKKAYRKAALRHHPDKAGQSLTRSECGDDGLWKEVADEVYKDTDKLFKMIGEAYAVLSDPTKRSQYDIEEEMRNGVKKHGNTSRMPNDANIYTEERSGGIGRQWREGWRTSANPYSRGFEPTRPSRYY</sequence>
<dbReference type="Gene3D" id="1.10.287.110">
    <property type="entry name" value="DnaJ domain"/>
    <property type="match status" value="1"/>
</dbReference>
<dbReference type="Pfam" id="PF00226">
    <property type="entry name" value="DnaJ"/>
    <property type="match status" value="1"/>
</dbReference>
<dbReference type="InterPro" id="IPR019734">
    <property type="entry name" value="TPR_rpt"/>
</dbReference>
<feature type="region of interest" description="Disordered" evidence="2">
    <location>
        <begin position="388"/>
        <end position="428"/>
    </location>
</feature>
<dbReference type="PANTHER" id="PTHR45181">
    <property type="entry name" value="HEAT SHOCK PROTEIN DNAJ WITH TETRATRICOPEPTIDE REPEAT-CONTAINING PROTEIN"/>
    <property type="match status" value="1"/>
</dbReference>
<accession>A0AAW1IQI3</accession>
<evidence type="ECO:0000313" key="5">
    <source>
        <dbReference type="Proteomes" id="UP001443914"/>
    </source>
</evidence>
<dbReference type="InterPro" id="IPR018253">
    <property type="entry name" value="DnaJ_domain_CS"/>
</dbReference>
<feature type="domain" description="J" evidence="3">
    <location>
        <begin position="1126"/>
        <end position="1211"/>
    </location>
</feature>
<feature type="region of interest" description="Disordered" evidence="2">
    <location>
        <begin position="546"/>
        <end position="622"/>
    </location>
</feature>
<feature type="region of interest" description="Disordered" evidence="2">
    <location>
        <begin position="280"/>
        <end position="343"/>
    </location>
</feature>
<name>A0AAW1IQI3_SAPOF</name>
<feature type="compositionally biased region" description="Low complexity" evidence="2">
    <location>
        <begin position="571"/>
        <end position="598"/>
    </location>
</feature>
<evidence type="ECO:0000256" key="1">
    <source>
        <dbReference type="SAM" id="Coils"/>
    </source>
</evidence>
<dbReference type="InterPro" id="IPR036869">
    <property type="entry name" value="J_dom_sf"/>
</dbReference>
<feature type="compositionally biased region" description="Polar residues" evidence="2">
    <location>
        <begin position="8"/>
        <end position="20"/>
    </location>
</feature>
<dbReference type="CDD" id="cd06257">
    <property type="entry name" value="DnaJ"/>
    <property type="match status" value="1"/>
</dbReference>
<evidence type="ECO:0000256" key="2">
    <source>
        <dbReference type="SAM" id="MobiDB-lite"/>
    </source>
</evidence>
<dbReference type="SMART" id="SM00028">
    <property type="entry name" value="TPR"/>
    <property type="match status" value="7"/>
</dbReference>
<feature type="compositionally biased region" description="Polar residues" evidence="2">
    <location>
        <begin position="55"/>
        <end position="64"/>
    </location>
</feature>
<dbReference type="PANTHER" id="PTHR45181:SF4">
    <property type="entry name" value="HEAT SHOCK PROTEIN DNAJ WITH TETRATRICOPEPTIDE REPEAT-CONTAINING PROTEIN"/>
    <property type="match status" value="1"/>
</dbReference>
<dbReference type="SMART" id="SM00271">
    <property type="entry name" value="DnaJ"/>
    <property type="match status" value="1"/>
</dbReference>
<keyword evidence="1" id="KW-0175">Coiled coil</keyword>
<dbReference type="SUPFAM" id="SSF46565">
    <property type="entry name" value="Chaperone J-domain"/>
    <property type="match status" value="1"/>
</dbReference>
<evidence type="ECO:0000313" key="4">
    <source>
        <dbReference type="EMBL" id="KAK9692314.1"/>
    </source>
</evidence>
<reference evidence="4" key="1">
    <citation type="submission" date="2024-03" db="EMBL/GenBank/DDBJ databases">
        <title>WGS assembly of Saponaria officinalis var. Norfolk2.</title>
        <authorList>
            <person name="Jenkins J."/>
            <person name="Shu S."/>
            <person name="Grimwood J."/>
            <person name="Barry K."/>
            <person name="Goodstein D."/>
            <person name="Schmutz J."/>
            <person name="Leebens-Mack J."/>
            <person name="Osbourn A."/>
        </authorList>
    </citation>
    <scope>NUCLEOTIDE SEQUENCE [LARGE SCALE GENOMIC DNA]</scope>
    <source>
        <strain evidence="4">JIC</strain>
    </source>
</reference>
<organism evidence="4 5">
    <name type="scientific">Saponaria officinalis</name>
    <name type="common">Common soapwort</name>
    <name type="synonym">Lychnis saponaria</name>
    <dbReference type="NCBI Taxonomy" id="3572"/>
    <lineage>
        <taxon>Eukaryota</taxon>
        <taxon>Viridiplantae</taxon>
        <taxon>Streptophyta</taxon>
        <taxon>Embryophyta</taxon>
        <taxon>Tracheophyta</taxon>
        <taxon>Spermatophyta</taxon>
        <taxon>Magnoliopsida</taxon>
        <taxon>eudicotyledons</taxon>
        <taxon>Gunneridae</taxon>
        <taxon>Pentapetalae</taxon>
        <taxon>Caryophyllales</taxon>
        <taxon>Caryophyllaceae</taxon>
        <taxon>Caryophylleae</taxon>
        <taxon>Saponaria</taxon>
    </lineage>
</organism>
<gene>
    <name evidence="4" type="ORF">RND81_09G255700</name>
</gene>
<feature type="region of interest" description="Disordered" evidence="2">
    <location>
        <begin position="1"/>
        <end position="74"/>
    </location>
</feature>
<feature type="compositionally biased region" description="Polar residues" evidence="2">
    <location>
        <begin position="280"/>
        <end position="298"/>
    </location>
</feature>
<dbReference type="Proteomes" id="UP001443914">
    <property type="component" value="Unassembled WGS sequence"/>
</dbReference>
<feature type="compositionally biased region" description="Basic and acidic residues" evidence="2">
    <location>
        <begin position="499"/>
        <end position="513"/>
    </location>
</feature>
<feature type="coiled-coil region" evidence="1">
    <location>
        <begin position="1070"/>
        <end position="1118"/>
    </location>
</feature>
<feature type="compositionally biased region" description="Basic and acidic residues" evidence="2">
    <location>
        <begin position="304"/>
        <end position="314"/>
    </location>
</feature>
<evidence type="ECO:0000259" key="3">
    <source>
        <dbReference type="PROSITE" id="PS50076"/>
    </source>
</evidence>
<protein>
    <recommendedName>
        <fullName evidence="3">J domain-containing protein</fullName>
    </recommendedName>
</protein>
<dbReference type="PRINTS" id="PR00625">
    <property type="entry name" value="JDOMAIN"/>
</dbReference>
<dbReference type="SUPFAM" id="SSF48452">
    <property type="entry name" value="TPR-like"/>
    <property type="match status" value="2"/>
</dbReference>
<comment type="caution">
    <text evidence="4">The sequence shown here is derived from an EMBL/GenBank/DDBJ whole genome shotgun (WGS) entry which is preliminary data.</text>
</comment>
<dbReference type="PROSITE" id="PS00636">
    <property type="entry name" value="DNAJ_1"/>
    <property type="match status" value="1"/>
</dbReference>
<dbReference type="AlphaFoldDB" id="A0AAW1IQI3"/>
<dbReference type="Gene3D" id="1.25.40.10">
    <property type="entry name" value="Tetratricopeptide repeat domain"/>
    <property type="match status" value="3"/>
</dbReference>
<dbReference type="EMBL" id="JBDFQZ010000009">
    <property type="protein sequence ID" value="KAK9692314.1"/>
    <property type="molecule type" value="Genomic_DNA"/>
</dbReference>
<proteinExistence type="predicted"/>
<keyword evidence="5" id="KW-1185">Reference proteome</keyword>
<feature type="region of interest" description="Disordered" evidence="2">
    <location>
        <begin position="499"/>
        <end position="520"/>
    </location>
</feature>